<accession>A0A2S6N1D7</accession>
<evidence type="ECO:0000313" key="3">
    <source>
        <dbReference type="Proteomes" id="UP000239089"/>
    </source>
</evidence>
<gene>
    <name evidence="2" type="ORF">CCR94_17775</name>
</gene>
<dbReference type="RefSeq" id="WP_104509192.1">
    <property type="nucleotide sequence ID" value="NZ_NHSJ01000109.1"/>
</dbReference>
<comment type="caution">
    <text evidence="2">The sequence shown here is derived from an EMBL/GenBank/DDBJ whole genome shotgun (WGS) entry which is preliminary data.</text>
</comment>
<dbReference type="EMBL" id="NHSJ01000109">
    <property type="protein sequence ID" value="PPQ28408.1"/>
    <property type="molecule type" value="Genomic_DNA"/>
</dbReference>
<dbReference type="AlphaFoldDB" id="A0A2S6N1D7"/>
<dbReference type="OrthoDB" id="8160435at2"/>
<dbReference type="Proteomes" id="UP000239089">
    <property type="component" value="Unassembled WGS sequence"/>
</dbReference>
<dbReference type="Pfam" id="PF06693">
    <property type="entry name" value="DUF1190"/>
    <property type="match status" value="1"/>
</dbReference>
<proteinExistence type="predicted"/>
<feature type="compositionally biased region" description="Pro residues" evidence="1">
    <location>
        <begin position="172"/>
        <end position="182"/>
    </location>
</feature>
<feature type="region of interest" description="Disordered" evidence="1">
    <location>
        <begin position="163"/>
        <end position="182"/>
    </location>
</feature>
<protein>
    <submittedName>
        <fullName evidence="2">Uncharacterized protein</fullName>
    </submittedName>
</protein>
<reference evidence="2 3" key="1">
    <citation type="journal article" date="2018" name="Arch. Microbiol.">
        <title>New insights into the metabolic potential of the phototrophic purple bacterium Rhodopila globiformis DSM 161(T) from its draft genome sequence and evidence for a vanadium-dependent nitrogenase.</title>
        <authorList>
            <person name="Imhoff J.F."/>
            <person name="Rahn T."/>
            <person name="Kunzel S."/>
            <person name="Neulinger S.C."/>
        </authorList>
    </citation>
    <scope>NUCLEOTIDE SEQUENCE [LARGE SCALE GENOMIC DNA]</scope>
    <source>
        <strain evidence="2 3">DSM 16996</strain>
    </source>
</reference>
<organism evidence="2 3">
    <name type="scientific">Rhodoblastus sphagnicola</name>
    <dbReference type="NCBI Taxonomy" id="333368"/>
    <lineage>
        <taxon>Bacteria</taxon>
        <taxon>Pseudomonadati</taxon>
        <taxon>Pseudomonadota</taxon>
        <taxon>Alphaproteobacteria</taxon>
        <taxon>Hyphomicrobiales</taxon>
        <taxon>Rhodoblastaceae</taxon>
        <taxon>Rhodoblastus</taxon>
    </lineage>
</organism>
<name>A0A2S6N1D7_9HYPH</name>
<keyword evidence="3" id="KW-1185">Reference proteome</keyword>
<sequence length="182" mass="19442">MNHLQVGHFMGCAALAIAALTADARAQSPQNRLFATSASCEAARAFPAELCRHAHANALAELNEKSPRFTSRADCESHFHRCMIAGFASGRVEFQPALRGFEISALGASEPSVTPVIEKDASALDFRARTAVRADTCVSFSSREKAQARWLGIQRALAAANTTPPADAAKYFPPPDDSPVQS</sequence>
<dbReference type="InterPro" id="IPR009576">
    <property type="entry name" value="Biofilm_formation_YgiB"/>
</dbReference>
<evidence type="ECO:0000313" key="2">
    <source>
        <dbReference type="EMBL" id="PPQ28408.1"/>
    </source>
</evidence>
<evidence type="ECO:0000256" key="1">
    <source>
        <dbReference type="SAM" id="MobiDB-lite"/>
    </source>
</evidence>